<dbReference type="GeneID" id="112457234"/>
<feature type="region of interest" description="Disordered" evidence="1">
    <location>
        <begin position="1"/>
        <end position="49"/>
    </location>
</feature>
<name>A0A6J1Q2Q0_9HYME</name>
<dbReference type="Proteomes" id="UP000504618">
    <property type="component" value="Unplaced"/>
</dbReference>
<protein>
    <submittedName>
        <fullName evidence="3">Uncharacterized protein LOC112457234</fullName>
    </submittedName>
</protein>
<dbReference type="RefSeq" id="XP_024875928.1">
    <property type="nucleotide sequence ID" value="XM_025020160.1"/>
</dbReference>
<accession>A0A6J1Q2Q0</accession>
<evidence type="ECO:0000313" key="2">
    <source>
        <dbReference type="Proteomes" id="UP000504618"/>
    </source>
</evidence>
<feature type="non-terminal residue" evidence="3">
    <location>
        <position position="1"/>
    </location>
</feature>
<gene>
    <name evidence="3" type="primary">LOC112457234</name>
</gene>
<reference evidence="3" key="1">
    <citation type="submission" date="2025-08" db="UniProtKB">
        <authorList>
            <consortium name="RefSeq"/>
        </authorList>
    </citation>
    <scope>IDENTIFICATION</scope>
    <source>
        <tissue evidence="3">Whole body</tissue>
    </source>
</reference>
<proteinExistence type="predicted"/>
<dbReference type="AlphaFoldDB" id="A0A6J1Q2Q0"/>
<evidence type="ECO:0000313" key="3">
    <source>
        <dbReference type="RefSeq" id="XP_024875928.1"/>
    </source>
</evidence>
<sequence length="103" mass="11018">RQTPCRGKVPGSFTTQLTGQHRDQGAAFFNSDSDSDSCTWGHDEGSVPDLQGGYFPPVKATPHRPANPSTTHLTPTGALCGDALTGLVYKNVKTPLQARPQRI</sequence>
<evidence type="ECO:0000256" key="1">
    <source>
        <dbReference type="SAM" id="MobiDB-lite"/>
    </source>
</evidence>
<organism evidence="2 3">
    <name type="scientific">Temnothorax curvispinosus</name>
    <dbReference type="NCBI Taxonomy" id="300111"/>
    <lineage>
        <taxon>Eukaryota</taxon>
        <taxon>Metazoa</taxon>
        <taxon>Ecdysozoa</taxon>
        <taxon>Arthropoda</taxon>
        <taxon>Hexapoda</taxon>
        <taxon>Insecta</taxon>
        <taxon>Pterygota</taxon>
        <taxon>Neoptera</taxon>
        <taxon>Endopterygota</taxon>
        <taxon>Hymenoptera</taxon>
        <taxon>Apocrita</taxon>
        <taxon>Aculeata</taxon>
        <taxon>Formicoidea</taxon>
        <taxon>Formicidae</taxon>
        <taxon>Myrmicinae</taxon>
        <taxon>Temnothorax</taxon>
    </lineage>
</organism>
<keyword evidence="2" id="KW-1185">Reference proteome</keyword>